<dbReference type="Proteomes" id="UP001201873">
    <property type="component" value="Unassembled WGS sequence"/>
</dbReference>
<dbReference type="Pfam" id="PF00582">
    <property type="entry name" value="Usp"/>
    <property type="match status" value="1"/>
</dbReference>
<dbReference type="PRINTS" id="PR01438">
    <property type="entry name" value="UNVRSLSTRESS"/>
</dbReference>
<dbReference type="InterPro" id="IPR006016">
    <property type="entry name" value="UspA"/>
</dbReference>
<dbReference type="Gene3D" id="3.40.50.620">
    <property type="entry name" value="HUPs"/>
    <property type="match status" value="1"/>
</dbReference>
<proteinExistence type="inferred from homology"/>
<accession>A0ABT0K2C5</accession>
<comment type="similarity">
    <text evidence="1">Belongs to the universal stress protein A family.</text>
</comment>
<sequence length="141" mass="14310">MGKIIVGVDGSDTASKAAARAAALASALGHELIVVSAFSSTDRLQVGRPGDELDLSASDAALKMAQQAIEDLPAGLAGLTTTPRSEFGKPADVLVRVAEELGASIIVVGNKRVQGVTRVLGSIAADVAHHAPCDILIAHTH</sequence>
<name>A0ABT0K2C5_9ACTN</name>
<evidence type="ECO:0000313" key="3">
    <source>
        <dbReference type="EMBL" id="MCK9877897.1"/>
    </source>
</evidence>
<dbReference type="PANTHER" id="PTHR46268">
    <property type="entry name" value="STRESS RESPONSE PROTEIN NHAX"/>
    <property type="match status" value="1"/>
</dbReference>
<comment type="caution">
    <text evidence="3">The sequence shown here is derived from an EMBL/GenBank/DDBJ whole genome shotgun (WGS) entry which is preliminary data.</text>
</comment>
<organism evidence="3 4">
    <name type="scientific">Frankia umida</name>
    <dbReference type="NCBI Taxonomy" id="573489"/>
    <lineage>
        <taxon>Bacteria</taxon>
        <taxon>Bacillati</taxon>
        <taxon>Actinomycetota</taxon>
        <taxon>Actinomycetes</taxon>
        <taxon>Frankiales</taxon>
        <taxon>Frankiaceae</taxon>
        <taxon>Frankia</taxon>
    </lineage>
</organism>
<feature type="domain" description="UspA" evidence="2">
    <location>
        <begin position="2"/>
        <end position="138"/>
    </location>
</feature>
<dbReference type="InterPro" id="IPR014729">
    <property type="entry name" value="Rossmann-like_a/b/a_fold"/>
</dbReference>
<dbReference type="InterPro" id="IPR006015">
    <property type="entry name" value="Universal_stress_UspA"/>
</dbReference>
<dbReference type="SUPFAM" id="SSF52402">
    <property type="entry name" value="Adenine nucleotide alpha hydrolases-like"/>
    <property type="match status" value="1"/>
</dbReference>
<evidence type="ECO:0000259" key="2">
    <source>
        <dbReference type="Pfam" id="PF00582"/>
    </source>
</evidence>
<gene>
    <name evidence="3" type="ORF">MXD59_19305</name>
</gene>
<dbReference type="RefSeq" id="WP_248814854.1">
    <property type="nucleotide sequence ID" value="NZ_JALKFT010000023.1"/>
</dbReference>
<reference evidence="3 4" key="1">
    <citation type="submission" date="2022-04" db="EMBL/GenBank/DDBJ databases">
        <title>Genome diversity in the genus Frankia.</title>
        <authorList>
            <person name="Carlos-Shanley C."/>
            <person name="Hahn D."/>
        </authorList>
    </citation>
    <scope>NUCLEOTIDE SEQUENCE [LARGE SCALE GENOMIC DNA]</scope>
    <source>
        <strain evidence="3 4">Ag45/Mut15</strain>
    </source>
</reference>
<evidence type="ECO:0000313" key="4">
    <source>
        <dbReference type="Proteomes" id="UP001201873"/>
    </source>
</evidence>
<evidence type="ECO:0000256" key="1">
    <source>
        <dbReference type="ARBA" id="ARBA00008791"/>
    </source>
</evidence>
<dbReference type="PANTHER" id="PTHR46268:SF6">
    <property type="entry name" value="UNIVERSAL STRESS PROTEIN UP12"/>
    <property type="match status" value="1"/>
</dbReference>
<protein>
    <submittedName>
        <fullName evidence="3">Universal stress protein</fullName>
    </submittedName>
</protein>
<dbReference type="CDD" id="cd00293">
    <property type="entry name" value="USP-like"/>
    <property type="match status" value="1"/>
</dbReference>
<keyword evidence="4" id="KW-1185">Reference proteome</keyword>
<dbReference type="EMBL" id="JALKFT010000023">
    <property type="protein sequence ID" value="MCK9877897.1"/>
    <property type="molecule type" value="Genomic_DNA"/>
</dbReference>